<feature type="transmembrane region" description="Helical" evidence="8">
    <location>
        <begin position="55"/>
        <end position="76"/>
    </location>
</feature>
<name>B2ZF97_PHIRO</name>
<keyword evidence="7" id="KW-0807">Transducer</keyword>
<evidence type="ECO:0000313" key="10">
    <source>
        <dbReference type="EMBL" id="ACD37567.1"/>
    </source>
</evidence>
<feature type="transmembrane region" description="Helical" evidence="8">
    <location>
        <begin position="96"/>
        <end position="118"/>
    </location>
</feature>
<feature type="transmembrane region" description="Helical" evidence="8">
    <location>
        <begin position="239"/>
        <end position="263"/>
    </location>
</feature>
<organism evidence="10">
    <name type="scientific">Philodina roseola</name>
    <name type="common">Rotifer</name>
    <dbReference type="NCBI Taxonomy" id="96448"/>
    <lineage>
        <taxon>Eukaryota</taxon>
        <taxon>Metazoa</taxon>
        <taxon>Spiralia</taxon>
        <taxon>Gnathifera</taxon>
        <taxon>Rotifera</taxon>
        <taxon>Eurotatoria</taxon>
        <taxon>Bdelloidea</taxon>
        <taxon>Philodinida</taxon>
        <taxon>Philodinidae</taxon>
        <taxon>Philodina</taxon>
    </lineage>
</organism>
<protein>
    <submittedName>
        <fullName evidence="10">GPCR</fullName>
    </submittedName>
</protein>
<proteinExistence type="predicted"/>
<dbReference type="PANTHER" id="PTHR24243:SF230">
    <property type="entry name" value="G-PROTEIN COUPLED RECEPTORS FAMILY 1 PROFILE DOMAIN-CONTAINING PROTEIN"/>
    <property type="match status" value="1"/>
</dbReference>
<feature type="transmembrane region" description="Helical" evidence="8">
    <location>
        <begin position="139"/>
        <end position="158"/>
    </location>
</feature>
<evidence type="ECO:0000256" key="4">
    <source>
        <dbReference type="ARBA" id="ARBA00023040"/>
    </source>
</evidence>
<feature type="domain" description="G-protein coupled receptors family 1 profile" evidence="9">
    <location>
        <begin position="34"/>
        <end position="299"/>
    </location>
</feature>
<accession>B2ZF97</accession>
<dbReference type="PANTHER" id="PTHR24243">
    <property type="entry name" value="G-PROTEIN COUPLED RECEPTOR"/>
    <property type="match status" value="1"/>
</dbReference>
<dbReference type="Pfam" id="PF00001">
    <property type="entry name" value="7tm_1"/>
    <property type="match status" value="1"/>
</dbReference>
<dbReference type="SMR" id="B2ZF97"/>
<evidence type="ECO:0000256" key="2">
    <source>
        <dbReference type="ARBA" id="ARBA00022692"/>
    </source>
</evidence>
<dbReference type="InterPro" id="IPR000276">
    <property type="entry name" value="GPCR_Rhodpsn"/>
</dbReference>
<evidence type="ECO:0000256" key="3">
    <source>
        <dbReference type="ARBA" id="ARBA00022989"/>
    </source>
</evidence>
<comment type="subcellular location">
    <subcellularLocation>
        <location evidence="1">Membrane</location>
        <topology evidence="1">Multi-pass membrane protein</topology>
    </subcellularLocation>
</comment>
<evidence type="ECO:0000259" key="9">
    <source>
        <dbReference type="PROSITE" id="PS50262"/>
    </source>
</evidence>
<dbReference type="InterPro" id="IPR017452">
    <property type="entry name" value="GPCR_Rhodpsn_7TM"/>
</dbReference>
<feature type="transmembrane region" description="Helical" evidence="8">
    <location>
        <begin position="191"/>
        <end position="214"/>
    </location>
</feature>
<evidence type="ECO:0000256" key="8">
    <source>
        <dbReference type="SAM" id="Phobius"/>
    </source>
</evidence>
<reference evidence="10" key="2">
    <citation type="journal article" date="2009" name="PLoS Genet.">
        <title>Phylogenomics of unusual histone H2A Variants in Bdelloid rotifers.</title>
        <authorList>
            <person name="Van Doninck K."/>
            <person name="Mandigo M.L."/>
            <person name="Hur J.H."/>
            <person name="Wang P."/>
            <person name="Guglielmini J."/>
            <person name="Milinkovitch M.C."/>
            <person name="Lane W.S."/>
            <person name="Meselson M."/>
        </authorList>
    </citation>
    <scope>NUCLEOTIDE SEQUENCE</scope>
    <source>
        <strain evidence="10">Prhis-2</strain>
    </source>
</reference>
<dbReference type="PRINTS" id="PR00237">
    <property type="entry name" value="GPCRRHODOPSN"/>
</dbReference>
<feature type="transmembrane region" description="Helical" evidence="8">
    <location>
        <begin position="278"/>
        <end position="301"/>
    </location>
</feature>
<dbReference type="AlphaFoldDB" id="B2ZF97"/>
<dbReference type="EMBL" id="EU652317">
    <property type="protein sequence ID" value="ACD37567.1"/>
    <property type="molecule type" value="Genomic_DNA"/>
</dbReference>
<feature type="transmembrane region" description="Helical" evidence="8">
    <location>
        <begin position="20"/>
        <end position="43"/>
    </location>
</feature>
<evidence type="ECO:0000256" key="1">
    <source>
        <dbReference type="ARBA" id="ARBA00004141"/>
    </source>
</evidence>
<keyword evidence="6" id="KW-0675">Receptor</keyword>
<reference evidence="10" key="1">
    <citation type="journal article" date="2009" name="Mol. Biol. Evol.">
        <title>Degenerate tetraploidy was established before bdelloid rotifer families diverged.</title>
        <authorList>
            <person name="Hur J.H."/>
            <person name="Van Doninck K."/>
            <person name="Mandigo M.L."/>
            <person name="Meselson M."/>
        </authorList>
    </citation>
    <scope>NUCLEOTIDE SEQUENCE</scope>
    <source>
        <strain evidence="10">Prhis-2</strain>
    </source>
</reference>
<sequence length="400" mass="46594">MNSTSTTFVNPTYQKVIQFLSIYALFLLIIGTIGNILAIIVLSRRNLRRFGTGRYLICVSLCDLISLYGWNFNNFYKFNISVNFRNIEDLSLAHCRVISFMMFCALQLSSWCLSAVSLDRALGLLIPTWKQSYGKIRYTKYYILILSLICLAVNSHILKFNGYQTDKGTITCYSTRTNTGYIYPQWQRVHLVLYNLCPFAIMLICNTYIIIVTVRSSRNQLESNPSSVNRKNLDRYRQFTLLLIIVTFAFVVLTLPACIYFVFLRNTFVSRYERTYRFMIQILVTSIQFTSHGINFFLYCFSAKTFRNELNEMFTELLLPCQYLRRRSSISTPPPLHFNINDKNNNNIPFKRPVFPPRCIADEQFNENPIEIRPFNLPCSDDQTDSFVVVPTKSKSILPK</sequence>
<keyword evidence="4" id="KW-0297">G-protein coupled receptor</keyword>
<dbReference type="SUPFAM" id="SSF81321">
    <property type="entry name" value="Family A G protein-coupled receptor-like"/>
    <property type="match status" value="1"/>
</dbReference>
<keyword evidence="5 8" id="KW-0472">Membrane</keyword>
<evidence type="ECO:0000256" key="7">
    <source>
        <dbReference type="ARBA" id="ARBA00023224"/>
    </source>
</evidence>
<evidence type="ECO:0000256" key="5">
    <source>
        <dbReference type="ARBA" id="ARBA00023136"/>
    </source>
</evidence>
<dbReference type="PROSITE" id="PS50262">
    <property type="entry name" value="G_PROTEIN_RECEP_F1_2"/>
    <property type="match status" value="1"/>
</dbReference>
<dbReference type="Gene3D" id="1.20.1070.10">
    <property type="entry name" value="Rhodopsin 7-helix transmembrane proteins"/>
    <property type="match status" value="1"/>
</dbReference>
<dbReference type="GO" id="GO:0005886">
    <property type="term" value="C:plasma membrane"/>
    <property type="evidence" value="ECO:0007669"/>
    <property type="project" value="TreeGrafter"/>
</dbReference>
<evidence type="ECO:0000256" key="6">
    <source>
        <dbReference type="ARBA" id="ARBA00023170"/>
    </source>
</evidence>
<keyword evidence="3 8" id="KW-1133">Transmembrane helix</keyword>
<keyword evidence="2 8" id="KW-0812">Transmembrane</keyword>
<dbReference type="GO" id="GO:0004930">
    <property type="term" value="F:G protein-coupled receptor activity"/>
    <property type="evidence" value="ECO:0007669"/>
    <property type="project" value="UniProtKB-KW"/>
</dbReference>